<accession>A0A4R2R3U0</accession>
<evidence type="ECO:0000313" key="2">
    <source>
        <dbReference type="EMBL" id="TCP54201.1"/>
    </source>
</evidence>
<evidence type="ECO:0000256" key="1">
    <source>
        <dbReference type="SAM" id="MobiDB-lite"/>
    </source>
</evidence>
<protein>
    <recommendedName>
        <fullName evidence="4">PE family protein</fullName>
    </recommendedName>
</protein>
<dbReference type="Proteomes" id="UP000294911">
    <property type="component" value="Unassembled WGS sequence"/>
</dbReference>
<feature type="region of interest" description="Disordered" evidence="1">
    <location>
        <begin position="1"/>
        <end position="24"/>
    </location>
</feature>
<dbReference type="EMBL" id="SLXQ01000003">
    <property type="protein sequence ID" value="TCP54201.1"/>
    <property type="molecule type" value="Genomic_DNA"/>
</dbReference>
<evidence type="ECO:0000313" key="3">
    <source>
        <dbReference type="Proteomes" id="UP000294911"/>
    </source>
</evidence>
<name>A0A4R2R3U0_9PSEU</name>
<organism evidence="2 3">
    <name type="scientific">Tamaricihabitans halophyticus</name>
    <dbReference type="NCBI Taxonomy" id="1262583"/>
    <lineage>
        <taxon>Bacteria</taxon>
        <taxon>Bacillati</taxon>
        <taxon>Actinomycetota</taxon>
        <taxon>Actinomycetes</taxon>
        <taxon>Pseudonocardiales</taxon>
        <taxon>Pseudonocardiaceae</taxon>
        <taxon>Tamaricihabitans</taxon>
    </lineage>
</organism>
<sequence>MSQPEQDPEVGAAPGAENVAGPAEVGGAIGLGATAIGAGQMDELNAVANSGGEAGRFEYTEEQLRSIMNRWKALAEEYQEDVRIAEPLRRIVGPGDEYVSARYALAANASGEQVIRSLKERRDYCWAQARKCAEALGEYVETEDEAAREMKKPDGPVGPV</sequence>
<evidence type="ECO:0008006" key="4">
    <source>
        <dbReference type="Google" id="ProtNLM"/>
    </source>
</evidence>
<dbReference type="AlphaFoldDB" id="A0A4R2R3U0"/>
<gene>
    <name evidence="2" type="ORF">EV191_103244</name>
</gene>
<proteinExistence type="predicted"/>
<dbReference type="OrthoDB" id="3704666at2"/>
<reference evidence="2 3" key="1">
    <citation type="submission" date="2019-03" db="EMBL/GenBank/DDBJ databases">
        <title>Genomic Encyclopedia of Type Strains, Phase IV (KMG-IV): sequencing the most valuable type-strain genomes for metagenomic binning, comparative biology and taxonomic classification.</title>
        <authorList>
            <person name="Goeker M."/>
        </authorList>
    </citation>
    <scope>NUCLEOTIDE SEQUENCE [LARGE SCALE GENOMIC DNA]</scope>
    <source>
        <strain evidence="2 3">DSM 45765</strain>
    </source>
</reference>
<comment type="caution">
    <text evidence="2">The sequence shown here is derived from an EMBL/GenBank/DDBJ whole genome shotgun (WGS) entry which is preliminary data.</text>
</comment>
<dbReference type="RefSeq" id="WP_132876963.1">
    <property type="nucleotide sequence ID" value="NZ_SLXQ01000003.1"/>
</dbReference>
<keyword evidence="3" id="KW-1185">Reference proteome</keyword>